<evidence type="ECO:0000256" key="1">
    <source>
        <dbReference type="ARBA" id="ARBA00022574"/>
    </source>
</evidence>
<reference evidence="4 5" key="1">
    <citation type="submission" date="2024-02" db="EMBL/GenBank/DDBJ databases">
        <title>First draft genome assembly of two strains of Seiridium cardinale.</title>
        <authorList>
            <person name="Emiliani G."/>
            <person name="Scali E."/>
        </authorList>
    </citation>
    <scope>NUCLEOTIDE SEQUENCE [LARGE SCALE GENOMIC DNA]</scope>
    <source>
        <strain evidence="4 5">BM-138-000479</strain>
    </source>
</reference>
<protein>
    <submittedName>
        <fullName evidence="4">Uncharacterized protein</fullName>
    </submittedName>
</protein>
<feature type="repeat" description="WD" evidence="3">
    <location>
        <begin position="113"/>
        <end position="154"/>
    </location>
</feature>
<feature type="repeat" description="WD" evidence="3">
    <location>
        <begin position="206"/>
        <end position="241"/>
    </location>
</feature>
<gene>
    <name evidence="4" type="ORF">SCAR479_05977</name>
</gene>
<dbReference type="SMART" id="SM00320">
    <property type="entry name" value="WD40"/>
    <property type="match status" value="5"/>
</dbReference>
<dbReference type="SUPFAM" id="SSF50978">
    <property type="entry name" value="WD40 repeat-like"/>
    <property type="match status" value="1"/>
</dbReference>
<dbReference type="PROSITE" id="PS00678">
    <property type="entry name" value="WD_REPEATS_1"/>
    <property type="match status" value="1"/>
</dbReference>
<dbReference type="Gene3D" id="2.130.10.10">
    <property type="entry name" value="YVTN repeat-like/Quinoprotein amine dehydrogenase"/>
    <property type="match status" value="2"/>
</dbReference>
<name>A0ABR2XTV7_9PEZI</name>
<evidence type="ECO:0000313" key="4">
    <source>
        <dbReference type="EMBL" id="KAK9777248.1"/>
    </source>
</evidence>
<dbReference type="PANTHER" id="PTHR22889:SF0">
    <property type="entry name" value="WD REPEAT-CONTAINING PROTEIN 89"/>
    <property type="match status" value="1"/>
</dbReference>
<dbReference type="PROSITE" id="PS50294">
    <property type="entry name" value="WD_REPEATS_REGION"/>
    <property type="match status" value="1"/>
</dbReference>
<comment type="caution">
    <text evidence="4">The sequence shown here is derived from an EMBL/GenBank/DDBJ whole genome shotgun (WGS) entry which is preliminary data.</text>
</comment>
<dbReference type="InterPro" id="IPR036322">
    <property type="entry name" value="WD40_repeat_dom_sf"/>
</dbReference>
<dbReference type="PANTHER" id="PTHR22889">
    <property type="entry name" value="WD REPEAT-CONTAINING PROTEIN 89"/>
    <property type="match status" value="1"/>
</dbReference>
<dbReference type="InterPro" id="IPR015943">
    <property type="entry name" value="WD40/YVTN_repeat-like_dom_sf"/>
</dbReference>
<keyword evidence="2" id="KW-0677">Repeat</keyword>
<dbReference type="InterPro" id="IPR001680">
    <property type="entry name" value="WD40_rpt"/>
</dbReference>
<dbReference type="InterPro" id="IPR019775">
    <property type="entry name" value="WD40_repeat_CS"/>
</dbReference>
<evidence type="ECO:0000256" key="2">
    <source>
        <dbReference type="ARBA" id="ARBA00022737"/>
    </source>
</evidence>
<sequence>MFEQKNKSTGTFDYRRPNTSSANLKKLRLELCEHNCPRGLGTVVYLRQAQPDQDIVTMFNLACVDGFRYPGVDEVYVTDLVPLTQGPATISSDQKLCLFNPLSLRPGPVKTLQTNHGNLTCAKAFDLSGSVVATAGEDGSISMWDLRQDERKAEIARMTDNQVPVLSLACSSAGFSVVAGTELRQSQSSVLIWDVRATPTPRHKYQEVHSDDICELNFHPSDPNILLSGSTDGLVNVYDTRITDEDEVIIQTFNHDASIHHAAFLNDTDVFAVSHDERFAVYSMAEDQEKGSALNSFGDMREVLGCQYIANVSAKANGAGAVIGAGTHDQQMFELVHLTKGADWALDRANSVGLPGAHSSEIVRSFCFYDEAQMVFSVGEDGYIKSWKPSS</sequence>
<evidence type="ECO:0000256" key="3">
    <source>
        <dbReference type="PROSITE-ProRule" id="PRU00221"/>
    </source>
</evidence>
<dbReference type="EMBL" id="JARVKM010000022">
    <property type="protein sequence ID" value="KAK9777248.1"/>
    <property type="molecule type" value="Genomic_DNA"/>
</dbReference>
<dbReference type="PROSITE" id="PS50082">
    <property type="entry name" value="WD_REPEATS_2"/>
    <property type="match status" value="2"/>
</dbReference>
<dbReference type="Proteomes" id="UP001465668">
    <property type="component" value="Unassembled WGS sequence"/>
</dbReference>
<organism evidence="4 5">
    <name type="scientific">Seiridium cardinale</name>
    <dbReference type="NCBI Taxonomy" id="138064"/>
    <lineage>
        <taxon>Eukaryota</taxon>
        <taxon>Fungi</taxon>
        <taxon>Dikarya</taxon>
        <taxon>Ascomycota</taxon>
        <taxon>Pezizomycotina</taxon>
        <taxon>Sordariomycetes</taxon>
        <taxon>Xylariomycetidae</taxon>
        <taxon>Amphisphaeriales</taxon>
        <taxon>Sporocadaceae</taxon>
        <taxon>Seiridium</taxon>
    </lineage>
</organism>
<keyword evidence="5" id="KW-1185">Reference proteome</keyword>
<keyword evidence="1 3" id="KW-0853">WD repeat</keyword>
<dbReference type="Pfam" id="PF00400">
    <property type="entry name" value="WD40"/>
    <property type="match status" value="3"/>
</dbReference>
<dbReference type="InterPro" id="IPR039328">
    <property type="entry name" value="WDR89"/>
</dbReference>
<accession>A0ABR2XTV7</accession>
<evidence type="ECO:0000313" key="5">
    <source>
        <dbReference type="Proteomes" id="UP001465668"/>
    </source>
</evidence>
<proteinExistence type="predicted"/>